<comment type="similarity">
    <text evidence="8">Belongs to the TrpC family.</text>
</comment>
<evidence type="ECO:0000259" key="9">
    <source>
        <dbReference type="Pfam" id="PF00218"/>
    </source>
</evidence>
<dbReference type="InterPro" id="IPR013798">
    <property type="entry name" value="Indole-3-glycerol_P_synth_dom"/>
</dbReference>
<evidence type="ECO:0000256" key="5">
    <source>
        <dbReference type="ARBA" id="ARBA00022822"/>
    </source>
</evidence>
<keyword evidence="7 8" id="KW-0456">Lyase</keyword>
<dbReference type="FunFam" id="3.20.20.70:FF:000024">
    <property type="entry name" value="Indole-3-glycerol phosphate synthase"/>
    <property type="match status" value="1"/>
</dbReference>
<organism evidence="10 11">
    <name type="scientific">Maioricimonas rarisocia</name>
    <dbReference type="NCBI Taxonomy" id="2528026"/>
    <lineage>
        <taxon>Bacteria</taxon>
        <taxon>Pseudomonadati</taxon>
        <taxon>Planctomycetota</taxon>
        <taxon>Planctomycetia</taxon>
        <taxon>Planctomycetales</taxon>
        <taxon>Planctomycetaceae</taxon>
        <taxon>Maioricimonas</taxon>
    </lineage>
</organism>
<dbReference type="PROSITE" id="PS00614">
    <property type="entry name" value="IGPS"/>
    <property type="match status" value="1"/>
</dbReference>
<evidence type="ECO:0000256" key="8">
    <source>
        <dbReference type="HAMAP-Rule" id="MF_00134"/>
    </source>
</evidence>
<evidence type="ECO:0000256" key="3">
    <source>
        <dbReference type="ARBA" id="ARBA00022605"/>
    </source>
</evidence>
<dbReference type="Proteomes" id="UP000320496">
    <property type="component" value="Chromosome"/>
</dbReference>
<keyword evidence="4 8" id="KW-0210">Decarboxylase</keyword>
<protein>
    <recommendedName>
        <fullName evidence="8">Indole-3-glycerol phosphate synthase</fullName>
        <shortName evidence="8">IGPS</shortName>
        <ecNumber evidence="8">4.1.1.48</ecNumber>
    </recommendedName>
</protein>
<name>A0A517Z8N7_9PLAN</name>
<accession>A0A517Z8N7</accession>
<dbReference type="GO" id="GO:0000162">
    <property type="term" value="P:L-tryptophan biosynthetic process"/>
    <property type="evidence" value="ECO:0007669"/>
    <property type="project" value="UniProtKB-UniRule"/>
</dbReference>
<dbReference type="InterPro" id="IPR013785">
    <property type="entry name" value="Aldolase_TIM"/>
</dbReference>
<evidence type="ECO:0000256" key="1">
    <source>
        <dbReference type="ARBA" id="ARBA00001633"/>
    </source>
</evidence>
<dbReference type="EMBL" id="CP036275">
    <property type="protein sequence ID" value="QDU38852.1"/>
    <property type="molecule type" value="Genomic_DNA"/>
</dbReference>
<keyword evidence="3 8" id="KW-0028">Amino-acid biosynthesis</keyword>
<comment type="catalytic activity">
    <reaction evidence="1 8">
        <text>1-(2-carboxyphenylamino)-1-deoxy-D-ribulose 5-phosphate + H(+) = (1S,2R)-1-C-(indol-3-yl)glycerol 3-phosphate + CO2 + H2O</text>
        <dbReference type="Rhea" id="RHEA:23476"/>
        <dbReference type="ChEBI" id="CHEBI:15377"/>
        <dbReference type="ChEBI" id="CHEBI:15378"/>
        <dbReference type="ChEBI" id="CHEBI:16526"/>
        <dbReference type="ChEBI" id="CHEBI:58613"/>
        <dbReference type="ChEBI" id="CHEBI:58866"/>
        <dbReference type="EC" id="4.1.1.48"/>
    </reaction>
</comment>
<evidence type="ECO:0000256" key="6">
    <source>
        <dbReference type="ARBA" id="ARBA00023141"/>
    </source>
</evidence>
<dbReference type="AlphaFoldDB" id="A0A517Z8N7"/>
<dbReference type="InterPro" id="IPR045186">
    <property type="entry name" value="Indole-3-glycerol_P_synth"/>
</dbReference>
<evidence type="ECO:0000256" key="7">
    <source>
        <dbReference type="ARBA" id="ARBA00023239"/>
    </source>
</evidence>
<dbReference type="KEGG" id="mri:Mal4_31840"/>
<evidence type="ECO:0000256" key="2">
    <source>
        <dbReference type="ARBA" id="ARBA00004696"/>
    </source>
</evidence>
<dbReference type="PANTHER" id="PTHR22854:SF2">
    <property type="entry name" value="INDOLE-3-GLYCEROL-PHOSPHATE SYNTHASE"/>
    <property type="match status" value="1"/>
</dbReference>
<dbReference type="UniPathway" id="UPA00035">
    <property type="reaction ID" value="UER00043"/>
</dbReference>
<evidence type="ECO:0000313" key="11">
    <source>
        <dbReference type="Proteomes" id="UP000320496"/>
    </source>
</evidence>
<sequence>MSDILAEIVAHKRGEIERARAAVSTDRLQQVAEQAPHPRDFVGALRNAHPMGLIAEVKKASPSAGLIREDFDPVEIARTYEQHGAACISVLTDENYFQGRLEYLRQVRDSVAIPVLRKDFILDPYQVLEARASGADCILLIAECLDDESLRTLYTYAAELGMQSLVEIYEPENLPRVLDLNPPLIGINNRNLKTFVTDLNHSMTLREQIPADVLLVSESGIRSRTDVESLQHAGIHAMLVGETLMRHPDIGQAVDDLLGRTAS</sequence>
<gene>
    <name evidence="8 10" type="primary">trpC</name>
    <name evidence="10" type="ORF">Mal4_31840</name>
</gene>
<keyword evidence="6 8" id="KW-0057">Aromatic amino acid biosynthesis</keyword>
<dbReference type="NCBIfam" id="NF001377">
    <property type="entry name" value="PRK00278.2-4"/>
    <property type="match status" value="1"/>
</dbReference>
<keyword evidence="5 8" id="KW-0822">Tryptophan biosynthesis</keyword>
<evidence type="ECO:0000313" key="10">
    <source>
        <dbReference type="EMBL" id="QDU38852.1"/>
    </source>
</evidence>
<dbReference type="OrthoDB" id="9804217at2"/>
<dbReference type="PANTHER" id="PTHR22854">
    <property type="entry name" value="TRYPTOPHAN BIOSYNTHESIS PROTEIN"/>
    <property type="match status" value="1"/>
</dbReference>
<dbReference type="HAMAP" id="MF_00134_B">
    <property type="entry name" value="IGPS_B"/>
    <property type="match status" value="1"/>
</dbReference>
<dbReference type="EC" id="4.1.1.48" evidence="8"/>
<evidence type="ECO:0000256" key="4">
    <source>
        <dbReference type="ARBA" id="ARBA00022793"/>
    </source>
</evidence>
<dbReference type="CDD" id="cd00331">
    <property type="entry name" value="IGPS"/>
    <property type="match status" value="1"/>
</dbReference>
<dbReference type="InterPro" id="IPR001468">
    <property type="entry name" value="Indole-3-GlycerolPSynthase_CS"/>
</dbReference>
<dbReference type="SUPFAM" id="SSF51366">
    <property type="entry name" value="Ribulose-phoshate binding barrel"/>
    <property type="match status" value="1"/>
</dbReference>
<proteinExistence type="inferred from homology"/>
<comment type="pathway">
    <text evidence="2 8">Amino-acid biosynthesis; L-tryptophan biosynthesis; L-tryptophan from chorismate: step 4/5.</text>
</comment>
<dbReference type="GO" id="GO:0004640">
    <property type="term" value="F:phosphoribosylanthranilate isomerase activity"/>
    <property type="evidence" value="ECO:0007669"/>
    <property type="project" value="TreeGrafter"/>
</dbReference>
<dbReference type="InterPro" id="IPR011060">
    <property type="entry name" value="RibuloseP-bd_barrel"/>
</dbReference>
<dbReference type="NCBIfam" id="NF001373">
    <property type="entry name" value="PRK00278.1-6"/>
    <property type="match status" value="1"/>
</dbReference>
<reference evidence="10 11" key="1">
    <citation type="submission" date="2019-02" db="EMBL/GenBank/DDBJ databases">
        <title>Deep-cultivation of Planctomycetes and their phenomic and genomic characterization uncovers novel biology.</title>
        <authorList>
            <person name="Wiegand S."/>
            <person name="Jogler M."/>
            <person name="Boedeker C."/>
            <person name="Pinto D."/>
            <person name="Vollmers J."/>
            <person name="Rivas-Marin E."/>
            <person name="Kohn T."/>
            <person name="Peeters S.H."/>
            <person name="Heuer A."/>
            <person name="Rast P."/>
            <person name="Oberbeckmann S."/>
            <person name="Bunk B."/>
            <person name="Jeske O."/>
            <person name="Meyerdierks A."/>
            <person name="Storesund J.E."/>
            <person name="Kallscheuer N."/>
            <person name="Luecker S."/>
            <person name="Lage O.M."/>
            <person name="Pohl T."/>
            <person name="Merkel B.J."/>
            <person name="Hornburger P."/>
            <person name="Mueller R.-W."/>
            <person name="Bruemmer F."/>
            <person name="Labrenz M."/>
            <person name="Spormann A.M."/>
            <person name="Op den Camp H."/>
            <person name="Overmann J."/>
            <person name="Amann R."/>
            <person name="Jetten M.S.M."/>
            <person name="Mascher T."/>
            <person name="Medema M.H."/>
            <person name="Devos D.P."/>
            <person name="Kaster A.-K."/>
            <person name="Ovreas L."/>
            <person name="Rohde M."/>
            <person name="Galperin M.Y."/>
            <person name="Jogler C."/>
        </authorList>
    </citation>
    <scope>NUCLEOTIDE SEQUENCE [LARGE SCALE GENOMIC DNA]</scope>
    <source>
        <strain evidence="10 11">Mal4</strain>
    </source>
</reference>
<dbReference type="Pfam" id="PF00218">
    <property type="entry name" value="IGPS"/>
    <property type="match status" value="1"/>
</dbReference>
<dbReference type="RefSeq" id="WP_145370097.1">
    <property type="nucleotide sequence ID" value="NZ_CP036275.1"/>
</dbReference>
<keyword evidence="11" id="KW-1185">Reference proteome</keyword>
<feature type="domain" description="Indole-3-glycerol phosphate synthase" evidence="9">
    <location>
        <begin position="5"/>
        <end position="257"/>
    </location>
</feature>
<dbReference type="Gene3D" id="3.20.20.70">
    <property type="entry name" value="Aldolase class I"/>
    <property type="match status" value="1"/>
</dbReference>
<dbReference type="GO" id="GO:0004425">
    <property type="term" value="F:indole-3-glycerol-phosphate synthase activity"/>
    <property type="evidence" value="ECO:0007669"/>
    <property type="project" value="UniProtKB-UniRule"/>
</dbReference>